<organism evidence="2 3">
    <name type="scientific">Aureobasidium namibiae CBS 147.97</name>
    <dbReference type="NCBI Taxonomy" id="1043004"/>
    <lineage>
        <taxon>Eukaryota</taxon>
        <taxon>Fungi</taxon>
        <taxon>Dikarya</taxon>
        <taxon>Ascomycota</taxon>
        <taxon>Pezizomycotina</taxon>
        <taxon>Dothideomycetes</taxon>
        <taxon>Dothideomycetidae</taxon>
        <taxon>Dothideales</taxon>
        <taxon>Saccotheciaceae</taxon>
        <taxon>Aureobasidium</taxon>
    </lineage>
</organism>
<proteinExistence type="predicted"/>
<dbReference type="GeneID" id="25414432"/>
<gene>
    <name evidence="2" type="ORF">M436DRAFT_68451</name>
</gene>
<feature type="transmembrane region" description="Helical" evidence="1">
    <location>
        <begin position="112"/>
        <end position="131"/>
    </location>
</feature>
<dbReference type="Proteomes" id="UP000027730">
    <property type="component" value="Unassembled WGS sequence"/>
</dbReference>
<feature type="transmembrane region" description="Helical" evidence="1">
    <location>
        <begin position="12"/>
        <end position="35"/>
    </location>
</feature>
<keyword evidence="3" id="KW-1185">Reference proteome</keyword>
<evidence type="ECO:0000313" key="3">
    <source>
        <dbReference type="Proteomes" id="UP000027730"/>
    </source>
</evidence>
<name>A0A074W4M5_9PEZI</name>
<feature type="transmembrane region" description="Helical" evidence="1">
    <location>
        <begin position="76"/>
        <end position="100"/>
    </location>
</feature>
<reference evidence="2 3" key="1">
    <citation type="journal article" date="2014" name="BMC Genomics">
        <title>Genome sequencing of four Aureobasidium pullulans varieties: biotechnological potential, stress tolerance, and description of new species.</title>
        <authorList>
            <person name="Gostin Ar C."/>
            <person name="Ohm R.A."/>
            <person name="Kogej T."/>
            <person name="Sonjak S."/>
            <person name="Turk M."/>
            <person name="Zajc J."/>
            <person name="Zalar P."/>
            <person name="Grube M."/>
            <person name="Sun H."/>
            <person name="Han J."/>
            <person name="Sharma A."/>
            <person name="Chiniquy J."/>
            <person name="Ngan C.Y."/>
            <person name="Lipzen A."/>
            <person name="Barry K."/>
            <person name="Grigoriev I.V."/>
            <person name="Gunde-Cimerman N."/>
        </authorList>
    </citation>
    <scope>NUCLEOTIDE SEQUENCE [LARGE SCALE GENOMIC DNA]</scope>
    <source>
        <strain evidence="2 3">CBS 147.97</strain>
    </source>
</reference>
<dbReference type="RefSeq" id="XP_013422272.1">
    <property type="nucleotide sequence ID" value="XM_013566818.1"/>
</dbReference>
<keyword evidence="1" id="KW-0472">Membrane</keyword>
<sequence>MTPAHDGGLSKPVVLRVIQLFFAFACFAFSILSSVCVRGPSALIIAIFGSAIAMIDASFGWHAITSRTANKRNTILALDYAGLLGLVAATITFICGFAIGNDKAVVVFEAPGTAAGLVSMIVLMWQITWLAPATTKQKDGLVRYTKRQGRMQDGELEQL</sequence>
<keyword evidence="1" id="KW-0812">Transmembrane</keyword>
<feature type="transmembrane region" description="Helical" evidence="1">
    <location>
        <begin position="41"/>
        <end position="64"/>
    </location>
</feature>
<dbReference type="HOGENOM" id="CLU_1660372_0_0_1"/>
<keyword evidence="1" id="KW-1133">Transmembrane helix</keyword>
<accession>A0A074W4M5</accession>
<dbReference type="AlphaFoldDB" id="A0A074W4M5"/>
<evidence type="ECO:0000313" key="2">
    <source>
        <dbReference type="EMBL" id="KEQ68080.1"/>
    </source>
</evidence>
<protein>
    <submittedName>
        <fullName evidence="2">Uncharacterized protein</fullName>
    </submittedName>
</protein>
<evidence type="ECO:0000256" key="1">
    <source>
        <dbReference type="SAM" id="Phobius"/>
    </source>
</evidence>
<dbReference type="EMBL" id="KL584740">
    <property type="protein sequence ID" value="KEQ68080.1"/>
    <property type="molecule type" value="Genomic_DNA"/>
</dbReference>